<reference evidence="8 9" key="1">
    <citation type="submission" date="2020-08" db="EMBL/GenBank/DDBJ databases">
        <title>The genome sequence of Novosphingobium flavum 4Y4.</title>
        <authorList>
            <person name="Liu Y."/>
        </authorList>
    </citation>
    <scope>NUCLEOTIDE SEQUENCE [LARGE SCALE GENOMIC DNA]</scope>
    <source>
        <strain evidence="8 9">4Y4</strain>
    </source>
</reference>
<protein>
    <submittedName>
        <fullName evidence="8">Dihydroxy-acid dehydratase family protein</fullName>
    </submittedName>
</protein>
<dbReference type="NCBIfam" id="NF004784">
    <property type="entry name" value="PRK06131.1"/>
    <property type="match status" value="1"/>
</dbReference>
<dbReference type="Gene3D" id="3.50.30.80">
    <property type="entry name" value="IlvD/EDD C-terminal domain-like"/>
    <property type="match status" value="1"/>
</dbReference>
<feature type="domain" description="Dihydroxy-acid/6-phosphogluconate dehydratase C-terminal" evidence="7">
    <location>
        <begin position="375"/>
        <end position="581"/>
    </location>
</feature>
<dbReference type="RefSeq" id="WP_185683847.1">
    <property type="nucleotide sequence ID" value="NZ_JACLAU010000019.1"/>
</dbReference>
<gene>
    <name evidence="8" type="ORF">H7F49_11795</name>
</gene>
<comment type="caution">
    <text evidence="8">The sequence shown here is derived from an EMBL/GenBank/DDBJ whole genome shotgun (WGS) entry which is preliminary data.</text>
</comment>
<evidence type="ECO:0000313" key="8">
    <source>
        <dbReference type="EMBL" id="MBC2652386.1"/>
    </source>
</evidence>
<dbReference type="GO" id="GO:0046872">
    <property type="term" value="F:metal ion binding"/>
    <property type="evidence" value="ECO:0007669"/>
    <property type="project" value="UniProtKB-KW"/>
</dbReference>
<dbReference type="Proteomes" id="UP000520156">
    <property type="component" value="Unassembled WGS sequence"/>
</dbReference>
<evidence type="ECO:0000256" key="2">
    <source>
        <dbReference type="ARBA" id="ARBA00022723"/>
    </source>
</evidence>
<evidence type="ECO:0000259" key="7">
    <source>
        <dbReference type="Pfam" id="PF24877"/>
    </source>
</evidence>
<evidence type="ECO:0000256" key="1">
    <source>
        <dbReference type="ARBA" id="ARBA00006486"/>
    </source>
</evidence>
<evidence type="ECO:0000256" key="4">
    <source>
        <dbReference type="ARBA" id="ARBA00023014"/>
    </source>
</evidence>
<evidence type="ECO:0000259" key="6">
    <source>
        <dbReference type="Pfam" id="PF00920"/>
    </source>
</evidence>
<proteinExistence type="inferred from homology"/>
<dbReference type="PANTHER" id="PTHR43183:SF1">
    <property type="entry name" value="HYPOTHETICAL DIHYDROXY-ACID DEHYDRATASE (EUROFUNG)-RELATED"/>
    <property type="match status" value="1"/>
</dbReference>
<dbReference type="Pfam" id="PF24877">
    <property type="entry name" value="ILV_EDD_C"/>
    <property type="match status" value="1"/>
</dbReference>
<accession>A0A7X1KCK1</accession>
<comment type="similarity">
    <text evidence="1">Belongs to the IlvD/Edd family.</text>
</comment>
<dbReference type="InterPro" id="IPR052352">
    <property type="entry name" value="Sugar_Degrad_Dehydratases"/>
</dbReference>
<dbReference type="NCBIfam" id="NF009560">
    <property type="entry name" value="PRK13017.1"/>
    <property type="match status" value="1"/>
</dbReference>
<evidence type="ECO:0000313" key="9">
    <source>
        <dbReference type="Proteomes" id="UP000520156"/>
    </source>
</evidence>
<dbReference type="AlphaFoldDB" id="A0A7X1KCK1"/>
<name>A0A7X1KCK1_9SPHN</name>
<dbReference type="GO" id="GO:0051536">
    <property type="term" value="F:iron-sulfur cluster binding"/>
    <property type="evidence" value="ECO:0007669"/>
    <property type="project" value="UniProtKB-KW"/>
</dbReference>
<dbReference type="SUPFAM" id="SSF52016">
    <property type="entry name" value="LeuD/IlvD-like"/>
    <property type="match status" value="1"/>
</dbReference>
<feature type="domain" description="Dihydroxy-acid/6-phosphogluconate dehydratase N-terminal" evidence="6">
    <location>
        <begin position="51"/>
        <end position="364"/>
    </location>
</feature>
<dbReference type="PROSITE" id="PS00886">
    <property type="entry name" value="ILVD_EDD_1"/>
    <property type="match status" value="1"/>
</dbReference>
<keyword evidence="3" id="KW-0408">Iron</keyword>
<dbReference type="InterPro" id="IPR000581">
    <property type="entry name" value="ILV_EDD_N"/>
</dbReference>
<keyword evidence="5" id="KW-0456">Lyase</keyword>
<sequence>MLRHPDARGFGTTPLRSRAWFDNPASPDMTALYLERYLNYGLSIEELQSDRPIIGIAQTGSDLSPCNRHHLALAERVRDGIREAGGIPIEFPVHPIQETGKRPTAGLDRNLAYLSLVETLFGYPIDGVVLTIGCDKTTPACLMAAATVNIPAIALSVGPMLNGHYRGERTGSGTIVWKARQMLAAGEIDTKGFIKLVASSAPSTGFCNTMGTATTMNSLAEALGMSLPGNAAIPAPHRDRAESAWHTGRQIVEMVRADRKPSDVLTRTAFLNAIRVNSAIGGSTNAPIHLNAIARHVGVELSLADWEEHGADVPLLVNLQPAGEYLGEDYYRAGGVPAVMGELYRAGLLDGAALTVNGRTVADNVAEARIEDERVIKPFSRPLLAAAGLTVLSGNLFEAAVMKQSVISPDFRARYLSNPEDPDAFEGRVVVFDGPEDYHERIDDPALGIDEHTLLVIRGAGPIGYPGGAEVVNMRPPAALIRAGIDALPCIGDGRQSGTSGSPSILNASPEAAAGGGLALLRTGDRVRVDLRAGTVNALLSAAELDQRRAEQQANPFTGPPSQTPWHEIARNETGQFAGGAIIERAVKYQRIAQTMGLPRDSH</sequence>
<keyword evidence="2" id="KW-0479">Metal-binding</keyword>
<dbReference type="Pfam" id="PF00920">
    <property type="entry name" value="ILVD_EDD_N"/>
    <property type="match status" value="1"/>
</dbReference>
<dbReference type="GO" id="GO:0016836">
    <property type="term" value="F:hydro-lyase activity"/>
    <property type="evidence" value="ECO:0007669"/>
    <property type="project" value="UniProtKB-ARBA"/>
</dbReference>
<dbReference type="InterPro" id="IPR037237">
    <property type="entry name" value="IlvD/EDD_N"/>
</dbReference>
<dbReference type="SUPFAM" id="SSF143975">
    <property type="entry name" value="IlvD/EDD N-terminal domain-like"/>
    <property type="match status" value="1"/>
</dbReference>
<dbReference type="InterPro" id="IPR020558">
    <property type="entry name" value="DiOHA_6PGluconate_deHydtase_CS"/>
</dbReference>
<dbReference type="InterPro" id="IPR056740">
    <property type="entry name" value="ILV_EDD_C"/>
</dbReference>
<evidence type="ECO:0000256" key="3">
    <source>
        <dbReference type="ARBA" id="ARBA00023004"/>
    </source>
</evidence>
<keyword evidence="4" id="KW-0411">Iron-sulfur</keyword>
<dbReference type="EMBL" id="JACLAU010000019">
    <property type="protein sequence ID" value="MBC2652386.1"/>
    <property type="molecule type" value="Genomic_DNA"/>
</dbReference>
<keyword evidence="9" id="KW-1185">Reference proteome</keyword>
<organism evidence="8 9">
    <name type="scientific">Novosphingobium aerophilum</name>
    <dbReference type="NCBI Taxonomy" id="2839843"/>
    <lineage>
        <taxon>Bacteria</taxon>
        <taxon>Pseudomonadati</taxon>
        <taxon>Pseudomonadota</taxon>
        <taxon>Alphaproteobacteria</taxon>
        <taxon>Sphingomonadales</taxon>
        <taxon>Sphingomonadaceae</taxon>
        <taxon>Novosphingobium</taxon>
    </lineage>
</organism>
<dbReference type="InterPro" id="IPR042096">
    <property type="entry name" value="Dihydro-acid_dehy_C"/>
</dbReference>
<evidence type="ECO:0000256" key="5">
    <source>
        <dbReference type="ARBA" id="ARBA00023239"/>
    </source>
</evidence>
<dbReference type="PANTHER" id="PTHR43183">
    <property type="entry name" value="HYPOTHETICAL DIHYDROXYACID DEHYDRATASE (EUROFUNG)-RELATED"/>
    <property type="match status" value="1"/>
</dbReference>